<feature type="region of interest" description="Disordered" evidence="1">
    <location>
        <begin position="281"/>
        <end position="309"/>
    </location>
</feature>
<accession>A0A8J9VVJ6</accession>
<dbReference type="Proteomes" id="UP000838878">
    <property type="component" value="Chromosome 14"/>
</dbReference>
<reference evidence="2" key="1">
    <citation type="submission" date="2021-12" db="EMBL/GenBank/DDBJ databases">
        <authorList>
            <person name="Martin H S."/>
        </authorList>
    </citation>
    <scope>NUCLEOTIDE SEQUENCE</scope>
</reference>
<feature type="compositionally biased region" description="Basic residues" evidence="1">
    <location>
        <begin position="285"/>
        <end position="294"/>
    </location>
</feature>
<evidence type="ECO:0000256" key="1">
    <source>
        <dbReference type="SAM" id="MobiDB-lite"/>
    </source>
</evidence>
<organism evidence="2 3">
    <name type="scientific">Brenthis ino</name>
    <name type="common">lesser marbled fritillary</name>
    <dbReference type="NCBI Taxonomy" id="405034"/>
    <lineage>
        <taxon>Eukaryota</taxon>
        <taxon>Metazoa</taxon>
        <taxon>Ecdysozoa</taxon>
        <taxon>Arthropoda</taxon>
        <taxon>Hexapoda</taxon>
        <taxon>Insecta</taxon>
        <taxon>Pterygota</taxon>
        <taxon>Neoptera</taxon>
        <taxon>Endopterygota</taxon>
        <taxon>Lepidoptera</taxon>
        <taxon>Glossata</taxon>
        <taxon>Ditrysia</taxon>
        <taxon>Papilionoidea</taxon>
        <taxon>Nymphalidae</taxon>
        <taxon>Heliconiinae</taxon>
        <taxon>Argynnini</taxon>
        <taxon>Brenthis</taxon>
    </lineage>
</organism>
<evidence type="ECO:0000313" key="3">
    <source>
        <dbReference type="Proteomes" id="UP000838878"/>
    </source>
</evidence>
<proteinExistence type="predicted"/>
<dbReference type="AlphaFoldDB" id="A0A8J9VVJ6"/>
<gene>
    <name evidence="2" type="ORF">BINO364_LOCUS5850</name>
</gene>
<keyword evidence="3" id="KW-1185">Reference proteome</keyword>
<evidence type="ECO:0000313" key="2">
    <source>
        <dbReference type="EMBL" id="CAH0719517.1"/>
    </source>
</evidence>
<protein>
    <submittedName>
        <fullName evidence="2">Uncharacterized protein</fullName>
    </submittedName>
</protein>
<feature type="region of interest" description="Disordered" evidence="1">
    <location>
        <begin position="27"/>
        <end position="52"/>
    </location>
</feature>
<dbReference type="EMBL" id="OV170234">
    <property type="protein sequence ID" value="CAH0719517.1"/>
    <property type="molecule type" value="Genomic_DNA"/>
</dbReference>
<name>A0A8J9VVJ6_9NEOP</name>
<feature type="compositionally biased region" description="Low complexity" evidence="1">
    <location>
        <begin position="295"/>
        <end position="306"/>
    </location>
</feature>
<dbReference type="OrthoDB" id="3039988at2759"/>
<sequence length="411" mass="47931">MTTNESNDTDELEFHVRADISREEDILEEDSLSIQTNHHGISRPSKRNRDNDMEEVWTTVQRKGKRFALAGDSNGNSETREQKIEVCIICKEQLPKQFKLAKLLRAEKIQNVVRVKYINSYKVLIEFDKEESAEELVNSKYFNEMGYNTYKTMEINRVYGVIKDIDLDRSDEEILESLYSTTKILEIKRLKRKNKYDGRWETSEAMRICFEEKRIRELMSEFCCTYKKALTIYVPPSPPPLPVIVEKSFPTISNDQVITTNVPLEVEAVIEESITSKSYAEATKVSHKKSKKKSTSNTSTSKSVKANKQKTTENVNLQIIEDIEFLSEPESNLNEEELGQQHEDGDKIQNNEDDKWKVLLQKLREKIVDNTLKWEEKLNACINIIYKYVLTFIIKYITNWSCFKLFTEHGS</sequence>
<feature type="non-terminal residue" evidence="2">
    <location>
        <position position="411"/>
    </location>
</feature>